<keyword evidence="2 3" id="KW-0472">Membrane</keyword>
<comment type="caution">
    <text evidence="4">The sequence shown here is derived from an EMBL/GenBank/DDBJ whole genome shotgun (WGS) entry which is preliminary data.</text>
</comment>
<dbReference type="PANTHER" id="PTHR37042">
    <property type="entry name" value="OUTER MEMBRANE PROTEIN RV1973"/>
    <property type="match status" value="1"/>
</dbReference>
<reference evidence="4 5" key="1">
    <citation type="submission" date="2017-02" db="EMBL/GenBank/DDBJ databases">
        <title>Draft genome of Saccharomonospora sp. 154.</title>
        <authorList>
            <person name="Alonso-Carmona G.S."/>
            <person name="De La Haba R."/>
            <person name="Vera-Gargallo B."/>
            <person name="Sandoval-Trujillo A.H."/>
            <person name="Ramirez-Duran N."/>
            <person name="Ventosa A."/>
        </authorList>
    </citation>
    <scope>NUCLEOTIDE SEQUENCE [LARGE SCALE GENOMIC DNA]</scope>
    <source>
        <strain evidence="4 5">LRS4.154</strain>
    </source>
</reference>
<evidence type="ECO:0000313" key="5">
    <source>
        <dbReference type="Proteomes" id="UP000192591"/>
    </source>
</evidence>
<name>A0A1V8ZYP0_SACPI</name>
<feature type="transmembrane region" description="Helical" evidence="3">
    <location>
        <begin position="12"/>
        <end position="34"/>
    </location>
</feature>
<dbReference type="PANTHER" id="PTHR37042:SF4">
    <property type="entry name" value="OUTER MEMBRANE PROTEIN RV1973"/>
    <property type="match status" value="1"/>
</dbReference>
<dbReference type="AlphaFoldDB" id="A0A1V8ZYP0"/>
<keyword evidence="5" id="KW-1185">Reference proteome</keyword>
<proteinExistence type="predicted"/>
<dbReference type="GO" id="GO:0016020">
    <property type="term" value="C:membrane"/>
    <property type="evidence" value="ECO:0007669"/>
    <property type="project" value="UniProtKB-SubCell"/>
</dbReference>
<gene>
    <name evidence="4" type="ORF">B1813_19675</name>
</gene>
<sequence>MARRVIPGDDRARFALAVVVATAVFAVWNAVAWVSAATDDTLDTAAVRDEALAAGRDHVVALTTMDHNDVENGLRRWLEVTTGALRDELAATEPDTLAAVERARTVATAEVRGAALAELDAERGRATMLASVAITTTREGGEEVAARTRYRLELRDTGDGWKVAELDTVGGAA</sequence>
<dbReference type="RefSeq" id="WP_081194427.1">
    <property type="nucleotide sequence ID" value="NZ_MWIH01000008.1"/>
</dbReference>
<keyword evidence="3" id="KW-1133">Transmembrane helix</keyword>
<evidence type="ECO:0000256" key="3">
    <source>
        <dbReference type="SAM" id="Phobius"/>
    </source>
</evidence>
<dbReference type="STRING" id="1962155.B1813_19675"/>
<keyword evidence="3" id="KW-0812">Transmembrane</keyword>
<comment type="subcellular location">
    <subcellularLocation>
        <location evidence="1">Membrane</location>
    </subcellularLocation>
</comment>
<dbReference type="Proteomes" id="UP000192591">
    <property type="component" value="Unassembled WGS sequence"/>
</dbReference>
<accession>A0A1V8ZYP0</accession>
<evidence type="ECO:0000256" key="1">
    <source>
        <dbReference type="ARBA" id="ARBA00004370"/>
    </source>
</evidence>
<evidence type="ECO:0008006" key="6">
    <source>
        <dbReference type="Google" id="ProtNLM"/>
    </source>
</evidence>
<protein>
    <recommendedName>
        <fullName evidence="6">Mce-associated membrane protein</fullName>
    </recommendedName>
</protein>
<dbReference type="EMBL" id="MWIH01000008">
    <property type="protein sequence ID" value="OQO90045.1"/>
    <property type="molecule type" value="Genomic_DNA"/>
</dbReference>
<organism evidence="4 5">
    <name type="scientific">Saccharomonospora piscinae</name>
    <dbReference type="NCBI Taxonomy" id="687388"/>
    <lineage>
        <taxon>Bacteria</taxon>
        <taxon>Bacillati</taxon>
        <taxon>Actinomycetota</taxon>
        <taxon>Actinomycetes</taxon>
        <taxon>Pseudonocardiales</taxon>
        <taxon>Pseudonocardiaceae</taxon>
        <taxon>Saccharomonospora</taxon>
    </lineage>
</organism>
<evidence type="ECO:0000313" key="4">
    <source>
        <dbReference type="EMBL" id="OQO90045.1"/>
    </source>
</evidence>
<evidence type="ECO:0000256" key="2">
    <source>
        <dbReference type="ARBA" id="ARBA00023136"/>
    </source>
</evidence>